<comment type="similarity">
    <text evidence="7">Belongs to the binding-protein-dependent transport system permease family.</text>
</comment>
<dbReference type="Proteomes" id="UP000295418">
    <property type="component" value="Unassembled WGS sequence"/>
</dbReference>
<dbReference type="GO" id="GO:0005886">
    <property type="term" value="C:plasma membrane"/>
    <property type="evidence" value="ECO:0007669"/>
    <property type="project" value="UniProtKB-SubCell"/>
</dbReference>
<sequence length="292" mass="33279">MKLRRNILGTFVITVIAMIGIILIVLYPRNAVNVRMNNTGIEPPTTMELYIENIKNFFHEMFVNHSLGRSRDALIPTGEAVMSAMGRSIVIILLALVIGVVVGTLKGVMDYKLSKTKFNLLGNWSTWLVQSIPDFMLILIIQWIVIRYVRWIPFFPKGHWTDFIVPTILVSIYPVIYMARITSASIAMQEGQMYIQVARAKGITERLILFKHILKNSMSTLLTHILPLFGYILSNLLFVEIFTNYPGAASRLYMAISYFEPGVIIGISFCFMVLLFIFQVISQIAKHKLDPR</sequence>
<feature type="transmembrane region" description="Helical" evidence="7">
    <location>
        <begin position="126"/>
        <end position="146"/>
    </location>
</feature>
<dbReference type="CDD" id="cd06261">
    <property type="entry name" value="TM_PBP2"/>
    <property type="match status" value="1"/>
</dbReference>
<keyword evidence="6 7" id="KW-0472">Membrane</keyword>
<gene>
    <name evidence="9" type="ORF">E0485_17980</name>
</gene>
<dbReference type="InterPro" id="IPR000515">
    <property type="entry name" value="MetI-like"/>
</dbReference>
<feature type="transmembrane region" description="Helical" evidence="7">
    <location>
        <begin position="84"/>
        <end position="105"/>
    </location>
</feature>
<evidence type="ECO:0000259" key="8">
    <source>
        <dbReference type="PROSITE" id="PS50928"/>
    </source>
</evidence>
<keyword evidence="4 7" id="KW-0812">Transmembrane</keyword>
<dbReference type="SUPFAM" id="SSF161098">
    <property type="entry name" value="MetI-like"/>
    <property type="match status" value="1"/>
</dbReference>
<dbReference type="PROSITE" id="PS50928">
    <property type="entry name" value="ABC_TM1"/>
    <property type="match status" value="1"/>
</dbReference>
<evidence type="ECO:0000256" key="1">
    <source>
        <dbReference type="ARBA" id="ARBA00004651"/>
    </source>
</evidence>
<feature type="transmembrane region" description="Helical" evidence="7">
    <location>
        <begin position="7"/>
        <end position="27"/>
    </location>
</feature>
<dbReference type="Gene3D" id="1.10.3720.10">
    <property type="entry name" value="MetI-like"/>
    <property type="match status" value="1"/>
</dbReference>
<keyword evidence="5 7" id="KW-1133">Transmembrane helix</keyword>
<feature type="transmembrane region" description="Helical" evidence="7">
    <location>
        <begin position="262"/>
        <end position="282"/>
    </location>
</feature>
<comment type="subcellular location">
    <subcellularLocation>
        <location evidence="1 7">Cell membrane</location>
        <topology evidence="1 7">Multi-pass membrane protein</topology>
    </subcellularLocation>
</comment>
<dbReference type="InterPro" id="IPR035906">
    <property type="entry name" value="MetI-like_sf"/>
</dbReference>
<name>A0A4R4E8U3_9BACL</name>
<dbReference type="PANTHER" id="PTHR30465">
    <property type="entry name" value="INNER MEMBRANE ABC TRANSPORTER"/>
    <property type="match status" value="1"/>
</dbReference>
<accession>A0A4R4E8U3</accession>
<evidence type="ECO:0000256" key="7">
    <source>
        <dbReference type="RuleBase" id="RU363032"/>
    </source>
</evidence>
<dbReference type="GO" id="GO:0055085">
    <property type="term" value="P:transmembrane transport"/>
    <property type="evidence" value="ECO:0007669"/>
    <property type="project" value="InterPro"/>
</dbReference>
<dbReference type="RefSeq" id="WP_132419447.1">
    <property type="nucleotide sequence ID" value="NZ_SKFG01000021.1"/>
</dbReference>
<feature type="transmembrane region" description="Helical" evidence="7">
    <location>
        <begin position="158"/>
        <end position="179"/>
    </location>
</feature>
<comment type="caution">
    <text evidence="9">The sequence shown here is derived from an EMBL/GenBank/DDBJ whole genome shotgun (WGS) entry which is preliminary data.</text>
</comment>
<proteinExistence type="inferred from homology"/>
<keyword evidence="3" id="KW-1003">Cell membrane</keyword>
<dbReference type="PANTHER" id="PTHR30465:SF0">
    <property type="entry name" value="OLIGOPEPTIDE TRANSPORT SYSTEM PERMEASE PROTEIN APPB"/>
    <property type="match status" value="1"/>
</dbReference>
<evidence type="ECO:0000256" key="2">
    <source>
        <dbReference type="ARBA" id="ARBA00022448"/>
    </source>
</evidence>
<evidence type="ECO:0000313" key="9">
    <source>
        <dbReference type="EMBL" id="TCZ75280.1"/>
    </source>
</evidence>
<protein>
    <submittedName>
        <fullName evidence="9">ABC transporter permease</fullName>
    </submittedName>
</protein>
<dbReference type="EMBL" id="SKFG01000021">
    <property type="protein sequence ID" value="TCZ75280.1"/>
    <property type="molecule type" value="Genomic_DNA"/>
</dbReference>
<organism evidence="9 10">
    <name type="scientific">Paenibacillus albiflavus</name>
    <dbReference type="NCBI Taxonomy" id="2545760"/>
    <lineage>
        <taxon>Bacteria</taxon>
        <taxon>Bacillati</taxon>
        <taxon>Bacillota</taxon>
        <taxon>Bacilli</taxon>
        <taxon>Bacillales</taxon>
        <taxon>Paenibacillaceae</taxon>
        <taxon>Paenibacillus</taxon>
    </lineage>
</organism>
<evidence type="ECO:0000256" key="4">
    <source>
        <dbReference type="ARBA" id="ARBA00022692"/>
    </source>
</evidence>
<evidence type="ECO:0000256" key="3">
    <source>
        <dbReference type="ARBA" id="ARBA00022475"/>
    </source>
</evidence>
<keyword evidence="2 7" id="KW-0813">Transport</keyword>
<dbReference type="OrthoDB" id="2551456at2"/>
<evidence type="ECO:0000256" key="5">
    <source>
        <dbReference type="ARBA" id="ARBA00022989"/>
    </source>
</evidence>
<feature type="transmembrane region" description="Helical" evidence="7">
    <location>
        <begin position="221"/>
        <end position="242"/>
    </location>
</feature>
<keyword evidence="10" id="KW-1185">Reference proteome</keyword>
<evidence type="ECO:0000256" key="6">
    <source>
        <dbReference type="ARBA" id="ARBA00023136"/>
    </source>
</evidence>
<reference evidence="9 10" key="1">
    <citation type="submission" date="2019-03" db="EMBL/GenBank/DDBJ databases">
        <authorList>
            <person name="Kim M.K.M."/>
        </authorList>
    </citation>
    <scope>NUCLEOTIDE SEQUENCE [LARGE SCALE GENOMIC DNA]</scope>
    <source>
        <strain evidence="9 10">18JY21-1</strain>
    </source>
</reference>
<feature type="domain" description="ABC transmembrane type-1" evidence="8">
    <location>
        <begin position="85"/>
        <end position="282"/>
    </location>
</feature>
<dbReference type="Pfam" id="PF00528">
    <property type="entry name" value="BPD_transp_1"/>
    <property type="match status" value="1"/>
</dbReference>
<dbReference type="AlphaFoldDB" id="A0A4R4E8U3"/>
<evidence type="ECO:0000313" key="10">
    <source>
        <dbReference type="Proteomes" id="UP000295418"/>
    </source>
</evidence>